<protein>
    <recommendedName>
        <fullName evidence="7">ORC6 first cyclin-like domain-containing protein</fullName>
    </recommendedName>
</protein>
<dbReference type="InParanoid" id="E4ZMN4"/>
<proteinExistence type="inferred from homology"/>
<dbReference type="Proteomes" id="UP000002668">
    <property type="component" value="Genome"/>
</dbReference>
<dbReference type="OMA" id="PCPPRIY"/>
<dbReference type="Pfam" id="PF05460">
    <property type="entry name" value="ORC6"/>
    <property type="match status" value="1"/>
</dbReference>
<gene>
    <name evidence="8" type="ORF">LEMA_P056090.1</name>
</gene>
<sequence>MSKASVEQALSGLVPALNGPLPPELLELALSFLARSRSVASSLKPDEEIARPYACAQLACERLKKRLNLPTITSRPPCAPRIYKKLYAYLTSALLPPSTTTPNQPQTPRKNRDAATNSTQNTPSRTPTSGRRTPKSTRGGAHTFEEAPEWVMPAIRSLVKAFEYPAAAPHIYTGVETILPLLARTTAAAGAETPSKRSRGSDSRRNEITDTQILGLIAVVFLYVFARMKDVDVSEKHYAVWSERAVRMLCETAVGETTSSEEMLLVMEALMPMVHEEGWLDMEWFSNILPEGSGEAVQGVETTEGDQPGASAVAVKGMGKGMGGGGSEYIGLATMMQDATDYLGERQRDNYQQWKSRILERAREIESTT</sequence>
<accession>E4ZMN4</accession>
<feature type="compositionally biased region" description="Low complexity" evidence="6">
    <location>
        <begin position="95"/>
        <end position="108"/>
    </location>
</feature>
<dbReference type="GO" id="GO:0005664">
    <property type="term" value="C:nuclear origin of replication recognition complex"/>
    <property type="evidence" value="ECO:0007669"/>
    <property type="project" value="InterPro"/>
</dbReference>
<dbReference type="HOGENOM" id="CLU_045412_0_0_1"/>
<keyword evidence="3" id="KW-0235">DNA replication</keyword>
<evidence type="ECO:0000313" key="8">
    <source>
        <dbReference type="EMBL" id="CBX92903.1"/>
    </source>
</evidence>
<feature type="region of interest" description="Disordered" evidence="6">
    <location>
        <begin position="95"/>
        <end position="144"/>
    </location>
</feature>
<feature type="domain" description="ORC6 first cyclin-like" evidence="7">
    <location>
        <begin position="10"/>
        <end position="96"/>
    </location>
</feature>
<keyword evidence="5" id="KW-0539">Nucleus</keyword>
<dbReference type="STRING" id="985895.E4ZMN4"/>
<evidence type="ECO:0000256" key="2">
    <source>
        <dbReference type="ARBA" id="ARBA00010840"/>
    </source>
</evidence>
<comment type="similarity">
    <text evidence="2">Belongs to the ORC6 family.</text>
</comment>
<dbReference type="OrthoDB" id="5367324at2759"/>
<evidence type="ECO:0000259" key="7">
    <source>
        <dbReference type="Pfam" id="PF05460"/>
    </source>
</evidence>
<keyword evidence="9" id="KW-1185">Reference proteome</keyword>
<dbReference type="EMBL" id="FP929094">
    <property type="protein sequence ID" value="CBX92903.1"/>
    <property type="molecule type" value="Genomic_DNA"/>
</dbReference>
<dbReference type="GO" id="GO:0006260">
    <property type="term" value="P:DNA replication"/>
    <property type="evidence" value="ECO:0007669"/>
    <property type="project" value="UniProtKB-KW"/>
</dbReference>
<dbReference type="RefSeq" id="XP_003836268.1">
    <property type="nucleotide sequence ID" value="XM_003836220.1"/>
</dbReference>
<organism evidence="9">
    <name type="scientific">Leptosphaeria maculans (strain JN3 / isolate v23.1.3 / race Av1-4-5-6-7-8)</name>
    <name type="common">Blackleg fungus</name>
    <name type="synonym">Phoma lingam</name>
    <dbReference type="NCBI Taxonomy" id="985895"/>
    <lineage>
        <taxon>Eukaryota</taxon>
        <taxon>Fungi</taxon>
        <taxon>Dikarya</taxon>
        <taxon>Ascomycota</taxon>
        <taxon>Pezizomycotina</taxon>
        <taxon>Dothideomycetes</taxon>
        <taxon>Pleosporomycetidae</taxon>
        <taxon>Pleosporales</taxon>
        <taxon>Pleosporineae</taxon>
        <taxon>Leptosphaeriaceae</taxon>
        <taxon>Plenodomus</taxon>
        <taxon>Plenodomus lingam/Leptosphaeria maculans species complex</taxon>
    </lineage>
</organism>
<dbReference type="GO" id="GO:0003677">
    <property type="term" value="F:DNA binding"/>
    <property type="evidence" value="ECO:0007669"/>
    <property type="project" value="UniProtKB-KW"/>
</dbReference>
<dbReference type="eggNOG" id="ENOG502SAT1">
    <property type="taxonomic scope" value="Eukaryota"/>
</dbReference>
<comment type="subcellular location">
    <subcellularLocation>
        <location evidence="1">Nucleus</location>
    </subcellularLocation>
</comment>
<evidence type="ECO:0000256" key="5">
    <source>
        <dbReference type="ARBA" id="ARBA00023242"/>
    </source>
</evidence>
<keyword evidence="4" id="KW-0238">DNA-binding</keyword>
<evidence type="ECO:0000256" key="1">
    <source>
        <dbReference type="ARBA" id="ARBA00004123"/>
    </source>
</evidence>
<reference evidence="9" key="1">
    <citation type="journal article" date="2011" name="Nat. Commun.">
        <title>Effector diversification within compartments of the Leptosphaeria maculans genome affected by Repeat-Induced Point mutations.</title>
        <authorList>
            <person name="Rouxel T."/>
            <person name="Grandaubert J."/>
            <person name="Hane J.K."/>
            <person name="Hoede C."/>
            <person name="van de Wouw A.P."/>
            <person name="Couloux A."/>
            <person name="Dominguez V."/>
            <person name="Anthouard V."/>
            <person name="Bally P."/>
            <person name="Bourras S."/>
            <person name="Cozijnsen A.J."/>
            <person name="Ciuffetti L.M."/>
            <person name="Degrave A."/>
            <person name="Dilmaghani A."/>
            <person name="Duret L."/>
            <person name="Fudal I."/>
            <person name="Goodwin S.B."/>
            <person name="Gout L."/>
            <person name="Glaser N."/>
            <person name="Linglin J."/>
            <person name="Kema G.H.J."/>
            <person name="Lapalu N."/>
            <person name="Lawrence C.B."/>
            <person name="May K."/>
            <person name="Meyer M."/>
            <person name="Ollivier B."/>
            <person name="Poulain J."/>
            <person name="Schoch C.L."/>
            <person name="Simon A."/>
            <person name="Spatafora J.W."/>
            <person name="Stachowiak A."/>
            <person name="Turgeon B.G."/>
            <person name="Tyler B.M."/>
            <person name="Vincent D."/>
            <person name="Weissenbach J."/>
            <person name="Amselem J."/>
            <person name="Quesneville H."/>
            <person name="Oliver R.P."/>
            <person name="Wincker P."/>
            <person name="Balesdent M.-H."/>
            <person name="Howlett B.J."/>
        </authorList>
    </citation>
    <scope>NUCLEOTIDE SEQUENCE [LARGE SCALE GENOMIC DNA]</scope>
    <source>
        <strain evidence="9">JN3 / isolate v23.1.3 / race Av1-4-5-6-7-8</strain>
    </source>
</reference>
<dbReference type="GeneID" id="13287227"/>
<evidence type="ECO:0000313" key="9">
    <source>
        <dbReference type="Proteomes" id="UP000002668"/>
    </source>
</evidence>
<dbReference type="InterPro" id="IPR008721">
    <property type="entry name" value="ORC6_cyclin_first"/>
</dbReference>
<evidence type="ECO:0000256" key="4">
    <source>
        <dbReference type="ARBA" id="ARBA00023125"/>
    </source>
</evidence>
<evidence type="ECO:0000256" key="3">
    <source>
        <dbReference type="ARBA" id="ARBA00022705"/>
    </source>
</evidence>
<dbReference type="AlphaFoldDB" id="E4ZMN4"/>
<dbReference type="VEuPathDB" id="FungiDB:LEMA_P056090.1"/>
<feature type="region of interest" description="Disordered" evidence="6">
    <location>
        <begin position="187"/>
        <end position="206"/>
    </location>
</feature>
<feature type="compositionally biased region" description="Low complexity" evidence="6">
    <location>
        <begin position="122"/>
        <end position="140"/>
    </location>
</feature>
<name>E4ZMN4_LEPMJ</name>
<evidence type="ECO:0000256" key="6">
    <source>
        <dbReference type="SAM" id="MobiDB-lite"/>
    </source>
</evidence>